<dbReference type="PANTHER" id="PTHR32308">
    <property type="entry name" value="LYASE BETA SUBUNIT, PUTATIVE (AFU_ORTHOLOGUE AFUA_4G13030)-RELATED"/>
    <property type="match status" value="1"/>
</dbReference>
<dbReference type="EC" id="4.1.-.-" evidence="7"/>
<dbReference type="Pfam" id="PF03328">
    <property type="entry name" value="HpcH_HpaI"/>
    <property type="match status" value="1"/>
</dbReference>
<dbReference type="Gene3D" id="3.20.20.60">
    <property type="entry name" value="Phosphoenolpyruvate-binding domains"/>
    <property type="match status" value="1"/>
</dbReference>
<dbReference type="GO" id="GO:0000287">
    <property type="term" value="F:magnesium ion binding"/>
    <property type="evidence" value="ECO:0007669"/>
    <property type="project" value="TreeGrafter"/>
</dbReference>
<keyword evidence="7" id="KW-0456">Lyase</keyword>
<accession>A0A6B8VXV4</accession>
<evidence type="ECO:0000256" key="4">
    <source>
        <dbReference type="PIRSR" id="PIRSR015582-1"/>
    </source>
</evidence>
<dbReference type="KEGG" id="cok:COCCU_01030"/>
<evidence type="ECO:0000313" key="8">
    <source>
        <dbReference type="Proteomes" id="UP000424462"/>
    </source>
</evidence>
<keyword evidence="2 5" id="KW-0479">Metal-binding</keyword>
<dbReference type="InterPro" id="IPR015813">
    <property type="entry name" value="Pyrv/PenolPyrv_kinase-like_dom"/>
</dbReference>
<feature type="binding site" evidence="5">
    <location>
        <position position="123"/>
    </location>
    <ligand>
        <name>Mg(2+)</name>
        <dbReference type="ChEBI" id="CHEBI:18420"/>
    </ligand>
</feature>
<feature type="binding site" evidence="4">
    <location>
        <position position="68"/>
    </location>
    <ligand>
        <name>substrate</name>
    </ligand>
</feature>
<comment type="cofactor">
    <cofactor evidence="1">
        <name>Mg(2+)</name>
        <dbReference type="ChEBI" id="CHEBI:18420"/>
    </cofactor>
</comment>
<evidence type="ECO:0000256" key="2">
    <source>
        <dbReference type="ARBA" id="ARBA00022723"/>
    </source>
</evidence>
<proteinExistence type="predicted"/>
<feature type="domain" description="HpcH/HpaI aldolase/citrate lyase" evidence="6">
    <location>
        <begin position="10"/>
        <end position="216"/>
    </location>
</feature>
<dbReference type="InterPro" id="IPR005000">
    <property type="entry name" value="Aldolase/citrate-lyase_domain"/>
</dbReference>
<feature type="binding site" evidence="5">
    <location>
        <position position="149"/>
    </location>
    <ligand>
        <name>Mg(2+)</name>
        <dbReference type="ChEBI" id="CHEBI:18420"/>
    </ligand>
</feature>
<dbReference type="GO" id="GO:0016829">
    <property type="term" value="F:lyase activity"/>
    <property type="evidence" value="ECO:0007669"/>
    <property type="project" value="UniProtKB-KW"/>
</dbReference>
<name>A0A6B8VXV4_9CORY</name>
<keyword evidence="8" id="KW-1185">Reference proteome</keyword>
<dbReference type="EMBL" id="CP046455">
    <property type="protein sequence ID" value="QGU06174.1"/>
    <property type="molecule type" value="Genomic_DNA"/>
</dbReference>
<dbReference type="Proteomes" id="UP000424462">
    <property type="component" value="Chromosome"/>
</dbReference>
<dbReference type="GO" id="GO:0006107">
    <property type="term" value="P:oxaloacetate metabolic process"/>
    <property type="evidence" value="ECO:0007669"/>
    <property type="project" value="TreeGrafter"/>
</dbReference>
<evidence type="ECO:0000256" key="3">
    <source>
        <dbReference type="ARBA" id="ARBA00022842"/>
    </source>
</evidence>
<protein>
    <submittedName>
        <fullName evidence="7">Citrate lyase subunit beta-like protein</fullName>
        <ecNumber evidence="7">4.1.-.-</ecNumber>
    </submittedName>
</protein>
<feature type="binding site" evidence="4">
    <location>
        <position position="123"/>
    </location>
    <ligand>
        <name>substrate</name>
    </ligand>
</feature>
<dbReference type="RefSeq" id="WP_156229772.1">
    <property type="nucleotide sequence ID" value="NZ_CP046455.1"/>
</dbReference>
<dbReference type="PANTHER" id="PTHR32308:SF10">
    <property type="entry name" value="CITRATE LYASE SUBUNIT BETA"/>
    <property type="match status" value="1"/>
</dbReference>
<sequence length="271" mass="28943">MDSILFGHTALFCPADRPDRSAKALASNAEIIILDLEDAVAPDAKSQARNSLGTLLSNAQERTGIVIRVNDPATETGQADLAELARLSTSPDLPEFTVMVPKLTTDTPLDSLPGENGIIGLIETARGVRDLHTIAPHPRIRRLSLGAVDLSTELGCEPDSSTIDAVRAQLVIASSAAGLPSPLDSPCLDFRNSEIIERAAQRARRDGFGGMLCIHPVQLAPVTAAFLPTREEVEWARQVVAVGDAVTSLNGQMVDRPVILRAQRILGTTRH</sequence>
<dbReference type="SUPFAM" id="SSF51621">
    <property type="entry name" value="Phosphoenolpyruvate/pyruvate domain"/>
    <property type="match status" value="1"/>
</dbReference>
<dbReference type="AlphaFoldDB" id="A0A6B8VXV4"/>
<evidence type="ECO:0000256" key="1">
    <source>
        <dbReference type="ARBA" id="ARBA00001946"/>
    </source>
</evidence>
<keyword evidence="3 5" id="KW-0460">Magnesium</keyword>
<dbReference type="PIRSF" id="PIRSF015582">
    <property type="entry name" value="Cit_lyase_B"/>
    <property type="match status" value="1"/>
</dbReference>
<reference evidence="7 8" key="1">
    <citation type="submission" date="2019-11" db="EMBL/GenBank/DDBJ databases">
        <title>Complete genome sequence of Corynebacterium kalinowskii 1959, a novel Corynebacterium species isolated from soil of a small paddock in Vilsendorf, Germany.</title>
        <authorList>
            <person name="Schaffert L."/>
            <person name="Ruwe M."/>
            <person name="Milse J."/>
            <person name="Hanuschka K."/>
            <person name="Ortseifen V."/>
            <person name="Droste J."/>
            <person name="Brandt D."/>
            <person name="Schlueter L."/>
            <person name="Kutter Y."/>
            <person name="Vinke S."/>
            <person name="Viehoefer P."/>
            <person name="Jacob L."/>
            <person name="Luebke N.-C."/>
            <person name="Schulte-Berndt E."/>
            <person name="Hain C."/>
            <person name="Linder M."/>
            <person name="Schmidt P."/>
            <person name="Wollenschlaeger L."/>
            <person name="Luttermann T."/>
            <person name="Thieme E."/>
            <person name="Hassa J."/>
            <person name="Haak M."/>
            <person name="Wittchen M."/>
            <person name="Mentz A."/>
            <person name="Persicke M."/>
            <person name="Busche T."/>
            <person name="Ruckert C."/>
        </authorList>
    </citation>
    <scope>NUCLEOTIDE SEQUENCE [LARGE SCALE GENOMIC DNA]</scope>
    <source>
        <strain evidence="7 8">2039</strain>
    </source>
</reference>
<evidence type="ECO:0000259" key="6">
    <source>
        <dbReference type="Pfam" id="PF03328"/>
    </source>
</evidence>
<gene>
    <name evidence="7" type="primary">citE1</name>
    <name evidence="7" type="ORF">COCCU_01030</name>
</gene>
<dbReference type="InterPro" id="IPR040442">
    <property type="entry name" value="Pyrv_kinase-like_dom_sf"/>
</dbReference>
<dbReference type="InterPro" id="IPR011206">
    <property type="entry name" value="Citrate_lyase_beta/mcl1/mcl2"/>
</dbReference>
<evidence type="ECO:0000256" key="5">
    <source>
        <dbReference type="PIRSR" id="PIRSR015582-2"/>
    </source>
</evidence>
<evidence type="ECO:0000313" key="7">
    <source>
        <dbReference type="EMBL" id="QGU06174.1"/>
    </source>
</evidence>
<organism evidence="7 8">
    <name type="scientific">Corynebacterium occultum</name>
    <dbReference type="NCBI Taxonomy" id="2675219"/>
    <lineage>
        <taxon>Bacteria</taxon>
        <taxon>Bacillati</taxon>
        <taxon>Actinomycetota</taxon>
        <taxon>Actinomycetes</taxon>
        <taxon>Mycobacteriales</taxon>
        <taxon>Corynebacteriaceae</taxon>
        <taxon>Corynebacterium</taxon>
    </lineage>
</organism>